<feature type="compositionally biased region" description="Acidic residues" evidence="1">
    <location>
        <begin position="282"/>
        <end position="291"/>
    </location>
</feature>
<dbReference type="AntiFam" id="ANF00148">
    <property type="entry name" value="Shadow ORF (opposite flhA)"/>
</dbReference>
<dbReference type="EMBL" id="CAEZXR010000260">
    <property type="protein sequence ID" value="CAB4721246.1"/>
    <property type="molecule type" value="Genomic_DNA"/>
</dbReference>
<feature type="compositionally biased region" description="Basic and acidic residues" evidence="1">
    <location>
        <begin position="399"/>
        <end position="440"/>
    </location>
</feature>
<feature type="compositionally biased region" description="Basic and acidic residues" evidence="1">
    <location>
        <begin position="378"/>
        <end position="392"/>
    </location>
</feature>
<protein>
    <submittedName>
        <fullName evidence="2">Unannotated protein</fullName>
    </submittedName>
</protein>
<feature type="compositionally biased region" description="Basic and acidic residues" evidence="1">
    <location>
        <begin position="452"/>
        <end position="468"/>
    </location>
</feature>
<feature type="compositionally biased region" description="Acidic residues" evidence="1">
    <location>
        <begin position="362"/>
        <end position="377"/>
    </location>
</feature>
<accession>A0A6J6RDS0</accession>
<sequence length="516" mass="55717">MRGDDLREVGGDDGGPVDDGGAGQLGLAAQLRGDPLRVQAEDRLAGRLAGQRAEEVADREHGAGRRLAAGDLDVEEFDDVGARGQVHVVAGAHQRHDHPDLAGDLATQRLDPLQQVATRARVDEIDDVGAQLETERIDLDLLGEHLRQVVGRSGSGEGERLVAAGGRSARGDRLLGAAREQQHHAAAEQEGDLRQTGDQAQRHRGEARDPQRQPVGGDLTDDVGSHVALARAPGDHQAGGDGEQQRRDLGDQTVADGEQGVRRHSVAGGHAALRHADREAADEVDQRDDDGGDRVALDELRGTVHRAVEVGLGVHLRPSASCLVLVDQPGVEVGVDRHLLARHGVEGEAGADLGDPSRAVRDDDELDDQQDREDDQTDDQRPADHEVAEGVDHAAGVAVDEHEPGGADVEREAEERHHQQDGGERREVERLHDEHGDQQDQQRPGDVGGDQQVEHHRRERDDQHHHDEDDADRDPELGQALESHRASGRSSVVTPSVAWATPSWRHQPLSARGHRT</sequence>
<evidence type="ECO:0000256" key="1">
    <source>
        <dbReference type="SAM" id="MobiDB-lite"/>
    </source>
</evidence>
<feature type="region of interest" description="Disordered" evidence="1">
    <location>
        <begin position="178"/>
        <end position="222"/>
    </location>
</feature>
<feature type="compositionally biased region" description="Basic and acidic residues" evidence="1">
    <location>
        <begin position="180"/>
        <end position="211"/>
    </location>
</feature>
<feature type="region of interest" description="Disordered" evidence="1">
    <location>
        <begin position="346"/>
        <end position="516"/>
    </location>
</feature>
<gene>
    <name evidence="2" type="ORF">UFOPK2579_01994</name>
</gene>
<feature type="compositionally biased region" description="Gly residues" evidence="1">
    <location>
        <begin position="12"/>
        <end position="24"/>
    </location>
</feature>
<evidence type="ECO:0000313" key="2">
    <source>
        <dbReference type="EMBL" id="CAB4721246.1"/>
    </source>
</evidence>
<dbReference type="AlphaFoldDB" id="A0A6J6RDS0"/>
<proteinExistence type="predicted"/>
<feature type="compositionally biased region" description="Basic and acidic residues" evidence="1">
    <location>
        <begin position="1"/>
        <end position="10"/>
    </location>
</feature>
<feature type="region of interest" description="Disordered" evidence="1">
    <location>
        <begin position="254"/>
        <end position="294"/>
    </location>
</feature>
<organism evidence="2">
    <name type="scientific">freshwater metagenome</name>
    <dbReference type="NCBI Taxonomy" id="449393"/>
    <lineage>
        <taxon>unclassified sequences</taxon>
        <taxon>metagenomes</taxon>
        <taxon>ecological metagenomes</taxon>
    </lineage>
</organism>
<reference evidence="2" key="1">
    <citation type="submission" date="2020-05" db="EMBL/GenBank/DDBJ databases">
        <authorList>
            <person name="Chiriac C."/>
            <person name="Salcher M."/>
            <person name="Ghai R."/>
            <person name="Kavagutti S V."/>
        </authorList>
    </citation>
    <scope>NUCLEOTIDE SEQUENCE</scope>
</reference>
<name>A0A6J6RDS0_9ZZZZ</name>
<feature type="region of interest" description="Disordered" evidence="1">
    <location>
        <begin position="1"/>
        <end position="25"/>
    </location>
</feature>